<dbReference type="EMBL" id="JACGWN010000006">
    <property type="protein sequence ID" value="KAL0448073.1"/>
    <property type="molecule type" value="Genomic_DNA"/>
</dbReference>
<dbReference type="AlphaFoldDB" id="A0AAW2X302"/>
<gene>
    <name evidence="1" type="ORF">Slati_1935200</name>
</gene>
<sequence>MGEVSFHWGRRSAVGIWSIFQSRTKVKKGGLLPVRRIPLGQKLLFASCKAVFEIGPAMAATSA</sequence>
<proteinExistence type="predicted"/>
<reference evidence="1" key="2">
    <citation type="journal article" date="2024" name="Plant">
        <title>Genomic evolution and insights into agronomic trait innovations of Sesamum species.</title>
        <authorList>
            <person name="Miao H."/>
            <person name="Wang L."/>
            <person name="Qu L."/>
            <person name="Liu H."/>
            <person name="Sun Y."/>
            <person name="Le M."/>
            <person name="Wang Q."/>
            <person name="Wei S."/>
            <person name="Zheng Y."/>
            <person name="Lin W."/>
            <person name="Duan Y."/>
            <person name="Cao H."/>
            <person name="Xiong S."/>
            <person name="Wang X."/>
            <person name="Wei L."/>
            <person name="Li C."/>
            <person name="Ma Q."/>
            <person name="Ju M."/>
            <person name="Zhao R."/>
            <person name="Li G."/>
            <person name="Mu C."/>
            <person name="Tian Q."/>
            <person name="Mei H."/>
            <person name="Zhang T."/>
            <person name="Gao T."/>
            <person name="Zhang H."/>
        </authorList>
    </citation>
    <scope>NUCLEOTIDE SEQUENCE</scope>
    <source>
        <strain evidence="1">KEN1</strain>
    </source>
</reference>
<protein>
    <submittedName>
        <fullName evidence="1">Uncharacterized protein</fullName>
    </submittedName>
</protein>
<comment type="caution">
    <text evidence="1">The sequence shown here is derived from an EMBL/GenBank/DDBJ whole genome shotgun (WGS) entry which is preliminary data.</text>
</comment>
<name>A0AAW2X302_9LAMI</name>
<evidence type="ECO:0000313" key="1">
    <source>
        <dbReference type="EMBL" id="KAL0448073.1"/>
    </source>
</evidence>
<reference evidence="1" key="1">
    <citation type="submission" date="2020-06" db="EMBL/GenBank/DDBJ databases">
        <authorList>
            <person name="Li T."/>
            <person name="Hu X."/>
            <person name="Zhang T."/>
            <person name="Song X."/>
            <person name="Zhang H."/>
            <person name="Dai N."/>
            <person name="Sheng W."/>
            <person name="Hou X."/>
            <person name="Wei L."/>
        </authorList>
    </citation>
    <scope>NUCLEOTIDE SEQUENCE</scope>
    <source>
        <strain evidence="1">KEN1</strain>
        <tissue evidence="1">Leaf</tissue>
    </source>
</reference>
<accession>A0AAW2X302</accession>
<organism evidence="1">
    <name type="scientific">Sesamum latifolium</name>
    <dbReference type="NCBI Taxonomy" id="2727402"/>
    <lineage>
        <taxon>Eukaryota</taxon>
        <taxon>Viridiplantae</taxon>
        <taxon>Streptophyta</taxon>
        <taxon>Embryophyta</taxon>
        <taxon>Tracheophyta</taxon>
        <taxon>Spermatophyta</taxon>
        <taxon>Magnoliopsida</taxon>
        <taxon>eudicotyledons</taxon>
        <taxon>Gunneridae</taxon>
        <taxon>Pentapetalae</taxon>
        <taxon>asterids</taxon>
        <taxon>lamiids</taxon>
        <taxon>Lamiales</taxon>
        <taxon>Pedaliaceae</taxon>
        <taxon>Sesamum</taxon>
    </lineage>
</organism>